<sequence length="207" mass="24315">MEKENNVPEEKKEKIIKAAIEEFAKEGYKNASTNKIVEAASISKGILFHYFKSKKGLYIETIKYAVPLLYDEFFKIVDFSETDIFERIIKWNLVKFNLMEKYPYIFKLLTDAFLNTPKEVSKELTPILLEYQRFGYDAIFKNIDFSNLKEDVDVQNAIKIISWVFEGYANSYIKTHKNEKGEIVLEKDKIIEEMRVISNILKGGMYK</sequence>
<dbReference type="PROSITE" id="PS50977">
    <property type="entry name" value="HTH_TETR_2"/>
    <property type="match status" value="1"/>
</dbReference>
<proteinExistence type="predicted"/>
<accession>A0A1M4VJ62</accession>
<dbReference type="GO" id="GO:0003677">
    <property type="term" value="F:DNA binding"/>
    <property type="evidence" value="ECO:0007669"/>
    <property type="project" value="UniProtKB-UniRule"/>
</dbReference>
<gene>
    <name evidence="4" type="ORF">SAMN02746091_00909</name>
</gene>
<name>A0A1M4VJ62_9CLOT</name>
<dbReference type="AlphaFoldDB" id="A0A1M4VJ62"/>
<dbReference type="PRINTS" id="PR00455">
    <property type="entry name" value="HTHTETR"/>
</dbReference>
<dbReference type="PANTHER" id="PTHR43479:SF11">
    <property type="entry name" value="ACREF_ENVCD OPERON REPRESSOR-RELATED"/>
    <property type="match status" value="1"/>
</dbReference>
<evidence type="ECO:0000313" key="5">
    <source>
        <dbReference type="Proteomes" id="UP000184423"/>
    </source>
</evidence>
<evidence type="ECO:0000313" key="4">
    <source>
        <dbReference type="EMBL" id="SHE68877.1"/>
    </source>
</evidence>
<evidence type="ECO:0000256" key="2">
    <source>
        <dbReference type="PROSITE-ProRule" id="PRU00335"/>
    </source>
</evidence>
<reference evidence="5" key="1">
    <citation type="submission" date="2016-11" db="EMBL/GenBank/DDBJ databases">
        <authorList>
            <person name="Varghese N."/>
            <person name="Submissions S."/>
        </authorList>
    </citation>
    <scope>NUCLEOTIDE SEQUENCE [LARGE SCALE GENOMIC DNA]</scope>
    <source>
        <strain evidence="5">DSM 10124</strain>
    </source>
</reference>
<dbReference type="InterPro" id="IPR036271">
    <property type="entry name" value="Tet_transcr_reg_TetR-rel_C_sf"/>
</dbReference>
<dbReference type="RefSeq" id="WP_073248087.1">
    <property type="nucleotide sequence ID" value="NZ_FQVG01000012.1"/>
</dbReference>
<dbReference type="Gene3D" id="1.10.357.10">
    <property type="entry name" value="Tetracycline Repressor, domain 2"/>
    <property type="match status" value="1"/>
</dbReference>
<dbReference type="SUPFAM" id="SSF46689">
    <property type="entry name" value="Homeodomain-like"/>
    <property type="match status" value="1"/>
</dbReference>
<dbReference type="InterPro" id="IPR049488">
    <property type="entry name" value="TM_1030-like_C"/>
</dbReference>
<evidence type="ECO:0000256" key="1">
    <source>
        <dbReference type="ARBA" id="ARBA00023125"/>
    </source>
</evidence>
<feature type="domain" description="HTH tetR-type" evidence="3">
    <location>
        <begin position="9"/>
        <end position="69"/>
    </location>
</feature>
<dbReference type="InterPro" id="IPR023772">
    <property type="entry name" value="DNA-bd_HTH_TetR-type_CS"/>
</dbReference>
<dbReference type="InterPro" id="IPR001647">
    <property type="entry name" value="HTH_TetR"/>
</dbReference>
<protein>
    <submittedName>
        <fullName evidence="4">Transcriptional regulator, TetR family</fullName>
    </submittedName>
</protein>
<dbReference type="InterPro" id="IPR050624">
    <property type="entry name" value="HTH-type_Tx_Regulator"/>
</dbReference>
<dbReference type="Pfam" id="PF00440">
    <property type="entry name" value="TetR_N"/>
    <property type="match status" value="1"/>
</dbReference>
<dbReference type="InterPro" id="IPR009057">
    <property type="entry name" value="Homeodomain-like_sf"/>
</dbReference>
<dbReference type="Pfam" id="PF21256">
    <property type="entry name" value="TetR_C_5-like"/>
    <property type="match status" value="1"/>
</dbReference>
<keyword evidence="1 2" id="KW-0238">DNA-binding</keyword>
<evidence type="ECO:0000259" key="3">
    <source>
        <dbReference type="PROSITE" id="PS50977"/>
    </source>
</evidence>
<dbReference type="EMBL" id="FQVG01000012">
    <property type="protein sequence ID" value="SHE68877.1"/>
    <property type="molecule type" value="Genomic_DNA"/>
</dbReference>
<dbReference type="PANTHER" id="PTHR43479">
    <property type="entry name" value="ACREF/ENVCD OPERON REPRESSOR-RELATED"/>
    <property type="match status" value="1"/>
</dbReference>
<dbReference type="Proteomes" id="UP000184423">
    <property type="component" value="Unassembled WGS sequence"/>
</dbReference>
<organism evidence="4 5">
    <name type="scientific">Caloramator proteoclasticus DSM 10124</name>
    <dbReference type="NCBI Taxonomy" id="1121262"/>
    <lineage>
        <taxon>Bacteria</taxon>
        <taxon>Bacillati</taxon>
        <taxon>Bacillota</taxon>
        <taxon>Clostridia</taxon>
        <taxon>Eubacteriales</taxon>
        <taxon>Clostridiaceae</taxon>
        <taxon>Caloramator</taxon>
    </lineage>
</organism>
<dbReference type="SUPFAM" id="SSF48498">
    <property type="entry name" value="Tetracyclin repressor-like, C-terminal domain"/>
    <property type="match status" value="1"/>
</dbReference>
<dbReference type="Gene3D" id="1.10.10.60">
    <property type="entry name" value="Homeodomain-like"/>
    <property type="match status" value="1"/>
</dbReference>
<dbReference type="PROSITE" id="PS01081">
    <property type="entry name" value="HTH_TETR_1"/>
    <property type="match status" value="1"/>
</dbReference>
<feature type="DNA-binding region" description="H-T-H motif" evidence="2">
    <location>
        <begin position="32"/>
        <end position="51"/>
    </location>
</feature>
<keyword evidence="5" id="KW-1185">Reference proteome</keyword>